<dbReference type="Pfam" id="PF02434">
    <property type="entry name" value="Fringe"/>
    <property type="match status" value="1"/>
</dbReference>
<keyword evidence="5" id="KW-0735">Signal-anchor</keyword>
<dbReference type="EMBL" id="JAZHXI010000002">
    <property type="protein sequence ID" value="KAL2074034.1"/>
    <property type="molecule type" value="Genomic_DNA"/>
</dbReference>
<evidence type="ECO:0000313" key="11">
    <source>
        <dbReference type="Proteomes" id="UP001595075"/>
    </source>
</evidence>
<evidence type="ECO:0000256" key="3">
    <source>
        <dbReference type="ARBA" id="ARBA00022679"/>
    </source>
</evidence>
<evidence type="ECO:0000259" key="9">
    <source>
        <dbReference type="Pfam" id="PF02434"/>
    </source>
</evidence>
<dbReference type="Gene3D" id="3.90.550.50">
    <property type="match status" value="1"/>
</dbReference>
<organism evidence="10 11">
    <name type="scientific">Oculimacula yallundae</name>
    <dbReference type="NCBI Taxonomy" id="86028"/>
    <lineage>
        <taxon>Eukaryota</taxon>
        <taxon>Fungi</taxon>
        <taxon>Dikarya</taxon>
        <taxon>Ascomycota</taxon>
        <taxon>Pezizomycotina</taxon>
        <taxon>Leotiomycetes</taxon>
        <taxon>Helotiales</taxon>
        <taxon>Ploettnerulaceae</taxon>
        <taxon>Oculimacula</taxon>
    </lineage>
</organism>
<dbReference type="Proteomes" id="UP001595075">
    <property type="component" value="Unassembled WGS sequence"/>
</dbReference>
<reference evidence="10 11" key="1">
    <citation type="journal article" date="2024" name="Commun. Biol.">
        <title>Comparative genomic analysis of thermophilic fungi reveals convergent evolutionary adaptations and gene losses.</title>
        <authorList>
            <person name="Steindorff A.S."/>
            <person name="Aguilar-Pontes M.V."/>
            <person name="Robinson A.J."/>
            <person name="Andreopoulos B."/>
            <person name="LaButti K."/>
            <person name="Kuo A."/>
            <person name="Mondo S."/>
            <person name="Riley R."/>
            <person name="Otillar R."/>
            <person name="Haridas S."/>
            <person name="Lipzen A."/>
            <person name="Grimwood J."/>
            <person name="Schmutz J."/>
            <person name="Clum A."/>
            <person name="Reid I.D."/>
            <person name="Moisan M.C."/>
            <person name="Butler G."/>
            <person name="Nguyen T.T.M."/>
            <person name="Dewar K."/>
            <person name="Conant G."/>
            <person name="Drula E."/>
            <person name="Henrissat B."/>
            <person name="Hansel C."/>
            <person name="Singer S."/>
            <person name="Hutchinson M.I."/>
            <person name="de Vries R.P."/>
            <person name="Natvig D.O."/>
            <person name="Powell A.J."/>
            <person name="Tsang A."/>
            <person name="Grigoriev I.V."/>
        </authorList>
    </citation>
    <scope>NUCLEOTIDE SEQUENCE [LARGE SCALE GENOMIC DNA]</scope>
    <source>
        <strain evidence="10 11">CBS 494.80</strain>
    </source>
</reference>
<sequence>MAWSSLLNTTCSPSNMLPRTPLHRWLAVAAFLLLAFWFHPTFTGGFNEAEINYTSNGVDDLGYVKKLLKDNKVGPEIEFASRTIRYVPDAKERKSITEIDQELFPTSFKNITISKAAPLPAGKIIDLHIKQSPRPDQVDVSDMIFAASTTYSRFTDPSTSPIKEWTRWLTDGHGNSNGAGLILALFDTSSDDPKSDIDRSAENILKAAKTLQDIGINATVVASNKELDMAGRYVDLVQMMYNHPTRPNRKYLVLIDDDTFFPCIANFRKTLSAYNPNKPYYIGTFTERADWLIKNRAPFAYGGGGIVLTAPSAKQIVEAPCLAKNNETGKYILDSDQGDRLLYNCLTVHSSLTLTYLPTLHQHDQFGDPSGIYESGQLLHSTHHYKSWHKASPANTHVVADACGEECVFQRFQFKDNYIISNGFSVAHYPAGIDFDPLQMEQTFDWGEHDPSEAGAEVVFSYYFGSLRKSLAKTGRKQSWEILGARKEGDGRVKQVYLKRWSDERFYAEGGKPTAESDPRDSVVVLTWIP</sequence>
<keyword evidence="3" id="KW-0808">Transferase</keyword>
<keyword evidence="4" id="KW-0812">Transmembrane</keyword>
<comment type="subcellular location">
    <subcellularLocation>
        <location evidence="8">Endomembrane system</location>
        <topology evidence="8">Single-pass membrane protein</topology>
    </subcellularLocation>
    <subcellularLocation>
        <location evidence="1">Membrane</location>
        <topology evidence="1">Single-pass type II membrane protein</topology>
    </subcellularLocation>
</comment>
<evidence type="ECO:0000256" key="8">
    <source>
        <dbReference type="ARBA" id="ARBA00037847"/>
    </source>
</evidence>
<evidence type="ECO:0000256" key="2">
    <source>
        <dbReference type="ARBA" id="ARBA00022676"/>
    </source>
</evidence>
<dbReference type="PANTHER" id="PTHR10811">
    <property type="entry name" value="FRINGE-RELATED"/>
    <property type="match status" value="1"/>
</dbReference>
<keyword evidence="11" id="KW-1185">Reference proteome</keyword>
<dbReference type="InterPro" id="IPR003378">
    <property type="entry name" value="Fringe-like_glycosylTrfase"/>
</dbReference>
<comment type="caution">
    <text evidence="10">The sequence shown here is derived from an EMBL/GenBank/DDBJ whole genome shotgun (WGS) entry which is preliminary data.</text>
</comment>
<feature type="domain" description="Fringe-like glycosyltransferase" evidence="9">
    <location>
        <begin position="236"/>
        <end position="363"/>
    </location>
</feature>
<evidence type="ECO:0000256" key="1">
    <source>
        <dbReference type="ARBA" id="ARBA00004606"/>
    </source>
</evidence>
<keyword evidence="2" id="KW-0328">Glycosyltransferase</keyword>
<keyword evidence="6" id="KW-1133">Transmembrane helix</keyword>
<evidence type="ECO:0000313" key="10">
    <source>
        <dbReference type="EMBL" id="KAL2074034.1"/>
    </source>
</evidence>
<keyword evidence="7" id="KW-0472">Membrane</keyword>
<name>A0ABR4CVR4_9HELO</name>
<evidence type="ECO:0000256" key="7">
    <source>
        <dbReference type="ARBA" id="ARBA00023136"/>
    </source>
</evidence>
<protein>
    <recommendedName>
        <fullName evidence="9">Fringe-like glycosyltransferase domain-containing protein</fullName>
    </recommendedName>
</protein>
<accession>A0ABR4CVR4</accession>
<evidence type="ECO:0000256" key="4">
    <source>
        <dbReference type="ARBA" id="ARBA00022692"/>
    </source>
</evidence>
<gene>
    <name evidence="10" type="ORF">VTL71DRAFT_7812</name>
</gene>
<evidence type="ECO:0000256" key="5">
    <source>
        <dbReference type="ARBA" id="ARBA00022968"/>
    </source>
</evidence>
<proteinExistence type="predicted"/>
<evidence type="ECO:0000256" key="6">
    <source>
        <dbReference type="ARBA" id="ARBA00022989"/>
    </source>
</evidence>